<accession>A0ABW9AVH3</accession>
<name>A0ABW9AVH3_9BURK</name>
<evidence type="ECO:0000256" key="5">
    <source>
        <dbReference type="ARBA" id="ARBA00022989"/>
    </source>
</evidence>
<feature type="transmembrane region" description="Helical" evidence="8">
    <location>
        <begin position="12"/>
        <end position="30"/>
    </location>
</feature>
<evidence type="ECO:0000256" key="6">
    <source>
        <dbReference type="ARBA" id="ARBA00023136"/>
    </source>
</evidence>
<comment type="subcellular location">
    <subcellularLocation>
        <location evidence="1">Cell membrane</location>
        <topology evidence="1">Multi-pass membrane protein</topology>
    </subcellularLocation>
</comment>
<gene>
    <name evidence="10" type="ORF">PQR57_26610</name>
</gene>
<keyword evidence="6 8" id="KW-0472">Membrane</keyword>
<keyword evidence="10" id="KW-0012">Acyltransferase</keyword>
<dbReference type="GO" id="GO:0016746">
    <property type="term" value="F:acyltransferase activity"/>
    <property type="evidence" value="ECO:0007669"/>
    <property type="project" value="UniProtKB-KW"/>
</dbReference>
<feature type="transmembrane region" description="Helical" evidence="8">
    <location>
        <begin position="129"/>
        <end position="150"/>
    </location>
</feature>
<feature type="transmembrane region" description="Helical" evidence="8">
    <location>
        <begin position="162"/>
        <end position="180"/>
    </location>
</feature>
<dbReference type="Pfam" id="PF01757">
    <property type="entry name" value="Acyl_transf_3"/>
    <property type="match status" value="1"/>
</dbReference>
<feature type="transmembrane region" description="Helical" evidence="8">
    <location>
        <begin position="87"/>
        <end position="109"/>
    </location>
</feature>
<evidence type="ECO:0000256" key="4">
    <source>
        <dbReference type="ARBA" id="ARBA00022692"/>
    </source>
</evidence>
<keyword evidence="10" id="KW-0808">Transferase</keyword>
<keyword evidence="4 8" id="KW-0812">Transmembrane</keyword>
<evidence type="ECO:0000313" key="10">
    <source>
        <dbReference type="EMBL" id="MFM0004587.1"/>
    </source>
</evidence>
<dbReference type="PANTHER" id="PTHR40074:SF2">
    <property type="entry name" value="O-ACETYLTRANSFERASE WECH"/>
    <property type="match status" value="1"/>
</dbReference>
<comment type="similarity">
    <text evidence="2">Belongs to the acyltransferase 3 family.</text>
</comment>
<feature type="transmembrane region" description="Helical" evidence="8">
    <location>
        <begin position="216"/>
        <end position="234"/>
    </location>
</feature>
<dbReference type="Proteomes" id="UP001629230">
    <property type="component" value="Unassembled WGS sequence"/>
</dbReference>
<dbReference type="EMBL" id="JAQQEZ010000021">
    <property type="protein sequence ID" value="MFM0004587.1"/>
    <property type="molecule type" value="Genomic_DNA"/>
</dbReference>
<evidence type="ECO:0000313" key="11">
    <source>
        <dbReference type="Proteomes" id="UP001629230"/>
    </source>
</evidence>
<evidence type="ECO:0000256" key="1">
    <source>
        <dbReference type="ARBA" id="ARBA00004651"/>
    </source>
</evidence>
<dbReference type="PANTHER" id="PTHR40074">
    <property type="entry name" value="O-ACETYLTRANSFERASE WECH"/>
    <property type="match status" value="1"/>
</dbReference>
<feature type="region of interest" description="Disordered" evidence="7">
    <location>
        <begin position="348"/>
        <end position="367"/>
    </location>
</feature>
<dbReference type="InterPro" id="IPR002656">
    <property type="entry name" value="Acyl_transf_3_dom"/>
</dbReference>
<sequence>MNPNEGMVKEERIRGGLAISIIAIVCAEVLHRISDAGFLQDGHVSRVLKILQYAASTLGYPTVFFLLGMSTLACLQLSRAALLKSIALAVLYPYLLWSILQMAVQWLVADYKDYAAEQFELTRLASAPVGQFWFLYALFICQIVACITVWPRPTKVRCALTVANRGLIAAMILVSATVAIRSHLGIVTMTCWGLVFFLSGVLLASRSDRQSGNASGLRVALVSGIAFAAAAIMGQRSGHYLNLYSLLTSFLGIAAALSVGRCLPIWRTSRWIASIGSSWKPVYLLHVFATALVWNALLARGISQPLVHFVLGSAAGLALPIAIYLITKRLGIASWAGFDELAAVRSEGTPFSGAAPRSPDKAAKSRA</sequence>
<keyword evidence="5 8" id="KW-1133">Transmembrane helix</keyword>
<protein>
    <submittedName>
        <fullName evidence="10">Acyltransferase</fullName>
    </submittedName>
</protein>
<evidence type="ECO:0000256" key="2">
    <source>
        <dbReference type="ARBA" id="ARBA00007400"/>
    </source>
</evidence>
<organism evidence="10 11">
    <name type="scientific">Paraburkholderia dipogonis</name>
    <dbReference type="NCBI Taxonomy" id="1211383"/>
    <lineage>
        <taxon>Bacteria</taxon>
        <taxon>Pseudomonadati</taxon>
        <taxon>Pseudomonadota</taxon>
        <taxon>Betaproteobacteria</taxon>
        <taxon>Burkholderiales</taxon>
        <taxon>Burkholderiaceae</taxon>
        <taxon>Paraburkholderia</taxon>
    </lineage>
</organism>
<keyword evidence="11" id="KW-1185">Reference proteome</keyword>
<feature type="transmembrane region" description="Helical" evidence="8">
    <location>
        <begin position="50"/>
        <end position="75"/>
    </location>
</feature>
<evidence type="ECO:0000256" key="8">
    <source>
        <dbReference type="SAM" id="Phobius"/>
    </source>
</evidence>
<dbReference type="RefSeq" id="WP_408179413.1">
    <property type="nucleotide sequence ID" value="NZ_JAQQEZ010000021.1"/>
</dbReference>
<feature type="transmembrane region" description="Helical" evidence="8">
    <location>
        <begin position="306"/>
        <end position="326"/>
    </location>
</feature>
<evidence type="ECO:0000256" key="3">
    <source>
        <dbReference type="ARBA" id="ARBA00022475"/>
    </source>
</evidence>
<keyword evidence="3" id="KW-1003">Cell membrane</keyword>
<feature type="transmembrane region" description="Helical" evidence="8">
    <location>
        <begin position="281"/>
        <end position="300"/>
    </location>
</feature>
<evidence type="ECO:0000256" key="7">
    <source>
        <dbReference type="SAM" id="MobiDB-lite"/>
    </source>
</evidence>
<reference evidence="10 11" key="1">
    <citation type="journal article" date="2024" name="Chem. Sci.">
        <title>Discovery of megapolipeptins by genome mining of a Burkholderiales bacteria collection.</title>
        <authorList>
            <person name="Paulo B.S."/>
            <person name="Recchia M.J.J."/>
            <person name="Lee S."/>
            <person name="Fergusson C.H."/>
            <person name="Romanowski S.B."/>
            <person name="Hernandez A."/>
            <person name="Krull N."/>
            <person name="Liu D.Y."/>
            <person name="Cavanagh H."/>
            <person name="Bos A."/>
            <person name="Gray C.A."/>
            <person name="Murphy B.T."/>
            <person name="Linington R.G."/>
            <person name="Eustaquio A.S."/>
        </authorList>
    </citation>
    <scope>NUCLEOTIDE SEQUENCE [LARGE SCALE GENOMIC DNA]</scope>
    <source>
        <strain evidence="10 11">RL17-350-BIC-A</strain>
    </source>
</reference>
<feature type="compositionally biased region" description="Basic and acidic residues" evidence="7">
    <location>
        <begin position="358"/>
        <end position="367"/>
    </location>
</feature>
<feature type="domain" description="Acyltransferase 3" evidence="9">
    <location>
        <begin position="18"/>
        <end position="324"/>
    </location>
</feature>
<proteinExistence type="inferred from homology"/>
<feature type="transmembrane region" description="Helical" evidence="8">
    <location>
        <begin position="186"/>
        <end position="204"/>
    </location>
</feature>
<comment type="caution">
    <text evidence="10">The sequence shown here is derived from an EMBL/GenBank/DDBJ whole genome shotgun (WGS) entry which is preliminary data.</text>
</comment>
<feature type="transmembrane region" description="Helical" evidence="8">
    <location>
        <begin position="240"/>
        <end position="260"/>
    </location>
</feature>
<evidence type="ECO:0000259" key="9">
    <source>
        <dbReference type="Pfam" id="PF01757"/>
    </source>
</evidence>